<protein>
    <submittedName>
        <fullName evidence="1">Uncharacterized protein</fullName>
    </submittedName>
</protein>
<dbReference type="AlphaFoldDB" id="A0A0P7B207"/>
<gene>
    <name evidence="1" type="ORF">I595_1761</name>
</gene>
<dbReference type="Proteomes" id="UP000050280">
    <property type="component" value="Unassembled WGS sequence"/>
</dbReference>
<reference evidence="1 2" key="1">
    <citation type="submission" date="2015-09" db="EMBL/GenBank/DDBJ databases">
        <title>Genome sequence of the marine flavobacterium Croceitalea dokdonensis DOKDO 023 that contains proton- and sodium-pumping rhodopsins.</title>
        <authorList>
            <person name="Kwon S.-K."/>
            <person name="Lee H.K."/>
            <person name="Kwak M.-J."/>
            <person name="Kim J.F."/>
        </authorList>
    </citation>
    <scope>NUCLEOTIDE SEQUENCE [LARGE SCALE GENOMIC DNA]</scope>
    <source>
        <strain evidence="1 2">DOKDO 023</strain>
    </source>
</reference>
<evidence type="ECO:0000313" key="2">
    <source>
        <dbReference type="Proteomes" id="UP000050280"/>
    </source>
</evidence>
<comment type="caution">
    <text evidence="1">The sequence shown here is derived from an EMBL/GenBank/DDBJ whole genome shotgun (WGS) entry which is preliminary data.</text>
</comment>
<dbReference type="EMBL" id="LDJX01000003">
    <property type="protein sequence ID" value="KPM32113.1"/>
    <property type="molecule type" value="Genomic_DNA"/>
</dbReference>
<proteinExistence type="predicted"/>
<accession>A0A0P7B207</accession>
<name>A0A0P7B207_9FLAO</name>
<evidence type="ECO:0000313" key="1">
    <source>
        <dbReference type="EMBL" id="KPM32113.1"/>
    </source>
</evidence>
<organism evidence="1 2">
    <name type="scientific">Croceitalea dokdonensis DOKDO 023</name>
    <dbReference type="NCBI Taxonomy" id="1300341"/>
    <lineage>
        <taxon>Bacteria</taxon>
        <taxon>Pseudomonadati</taxon>
        <taxon>Bacteroidota</taxon>
        <taxon>Flavobacteriia</taxon>
        <taxon>Flavobacteriales</taxon>
        <taxon>Flavobacteriaceae</taxon>
        <taxon>Croceitalea</taxon>
    </lineage>
</organism>
<sequence>MTTTAVPKINIHNPIFTSLDIEGNYCKSFAEGNRDTIIFNPKNSSLGKGTKRMGHLLHSLLYGKGI</sequence>
<keyword evidence="2" id="KW-1185">Reference proteome</keyword>